<dbReference type="Pfam" id="PF00535">
    <property type="entry name" value="Glycos_transf_2"/>
    <property type="match status" value="1"/>
</dbReference>
<dbReference type="PANTHER" id="PTHR10859">
    <property type="entry name" value="GLYCOSYL TRANSFERASE"/>
    <property type="match status" value="1"/>
</dbReference>
<dbReference type="EMBL" id="JAGQLK010000007">
    <property type="protein sequence ID" value="MCA9382846.1"/>
    <property type="molecule type" value="Genomic_DNA"/>
</dbReference>
<dbReference type="PANTHER" id="PTHR10859:SF91">
    <property type="entry name" value="DOLICHYL-PHOSPHATE BETA-GLUCOSYLTRANSFERASE"/>
    <property type="match status" value="1"/>
</dbReference>
<keyword evidence="2" id="KW-0808">Transferase</keyword>
<dbReference type="GO" id="GO:0016757">
    <property type="term" value="F:glycosyltransferase activity"/>
    <property type="evidence" value="ECO:0007669"/>
    <property type="project" value="UniProtKB-KW"/>
</dbReference>
<reference evidence="2" key="1">
    <citation type="submission" date="2020-04" db="EMBL/GenBank/DDBJ databases">
        <authorList>
            <person name="Zhang T."/>
        </authorList>
    </citation>
    <scope>NUCLEOTIDE SEQUENCE</scope>
    <source>
        <strain evidence="2">HKST-UBA14</strain>
    </source>
</reference>
<dbReference type="Proteomes" id="UP000783287">
    <property type="component" value="Unassembled WGS sequence"/>
</dbReference>
<dbReference type="InterPro" id="IPR001173">
    <property type="entry name" value="Glyco_trans_2-like"/>
</dbReference>
<evidence type="ECO:0000313" key="3">
    <source>
        <dbReference type="Proteomes" id="UP000783287"/>
    </source>
</evidence>
<feature type="domain" description="Glycosyltransferase 2-like" evidence="1">
    <location>
        <begin position="6"/>
        <end position="157"/>
    </location>
</feature>
<dbReference type="SUPFAM" id="SSF53448">
    <property type="entry name" value="Nucleotide-diphospho-sugar transferases"/>
    <property type="match status" value="1"/>
</dbReference>
<dbReference type="EC" id="2.4.-.-" evidence="2"/>
<name>A0A955L533_9BACT</name>
<evidence type="ECO:0000259" key="1">
    <source>
        <dbReference type="Pfam" id="PF00535"/>
    </source>
</evidence>
<gene>
    <name evidence="2" type="ORF">KC909_00635</name>
</gene>
<comment type="caution">
    <text evidence="2">The sequence shown here is derived from an EMBL/GenBank/DDBJ whole genome shotgun (WGS) entry which is preliminary data.</text>
</comment>
<evidence type="ECO:0000313" key="2">
    <source>
        <dbReference type="EMBL" id="MCA9382846.1"/>
    </source>
</evidence>
<dbReference type="GO" id="GO:0006487">
    <property type="term" value="P:protein N-linked glycosylation"/>
    <property type="evidence" value="ECO:0007669"/>
    <property type="project" value="TreeGrafter"/>
</dbReference>
<organism evidence="2 3">
    <name type="scientific">Candidatus Dojkabacteria bacterium</name>
    <dbReference type="NCBI Taxonomy" id="2099670"/>
    <lineage>
        <taxon>Bacteria</taxon>
        <taxon>Candidatus Dojkabacteria</taxon>
    </lineage>
</organism>
<reference evidence="2" key="2">
    <citation type="journal article" date="2021" name="Microbiome">
        <title>Successional dynamics and alternative stable states in a saline activated sludge microbial community over 9 years.</title>
        <authorList>
            <person name="Wang Y."/>
            <person name="Ye J."/>
            <person name="Ju F."/>
            <person name="Liu L."/>
            <person name="Boyd J.A."/>
            <person name="Deng Y."/>
            <person name="Parks D.H."/>
            <person name="Jiang X."/>
            <person name="Yin X."/>
            <person name="Woodcroft B.J."/>
            <person name="Tyson G.W."/>
            <person name="Hugenholtz P."/>
            <person name="Polz M.F."/>
            <person name="Zhang T."/>
        </authorList>
    </citation>
    <scope>NUCLEOTIDE SEQUENCE</scope>
    <source>
        <strain evidence="2">HKST-UBA14</strain>
    </source>
</reference>
<dbReference type="AlphaFoldDB" id="A0A955L533"/>
<accession>A0A955L533</accession>
<proteinExistence type="predicted"/>
<dbReference type="InterPro" id="IPR029044">
    <property type="entry name" value="Nucleotide-diphossugar_trans"/>
</dbReference>
<sequence length="235" mass="26847">MKKVNVIVPSYNEAGRIERTLEEYAMFVRSMKTKYDLYLYVVNDGSKDQTAKIVKDELARLNVASELLNLEINHGKGYALKYGVFNSRKADYYYLADADLSAKWNVLADFLELAEKEDYDVVIASRGLETSEVSTKVYKRLLGRSAALVIQLLLGLDIQDTQCGYKLFKGKTLPAFKELTIDRWGFDFELLYLVDKMGFSIGEVGIKWVNKSGSKVKLSDYPKQLIELLKVRIKH</sequence>
<keyword evidence="2" id="KW-0328">Glycosyltransferase</keyword>
<dbReference type="Gene3D" id="3.90.550.10">
    <property type="entry name" value="Spore Coat Polysaccharide Biosynthesis Protein SpsA, Chain A"/>
    <property type="match status" value="1"/>
</dbReference>
<protein>
    <submittedName>
        <fullName evidence="2">Glycosyltransferase</fullName>
        <ecNumber evidence="2">2.4.-.-</ecNumber>
    </submittedName>
</protein>